<organism evidence="4">
    <name type="scientific">Neodiprion lecontei</name>
    <name type="common">Redheaded pine sawfly</name>
    <dbReference type="NCBI Taxonomy" id="441921"/>
    <lineage>
        <taxon>Eukaryota</taxon>
        <taxon>Metazoa</taxon>
        <taxon>Ecdysozoa</taxon>
        <taxon>Arthropoda</taxon>
        <taxon>Hexapoda</taxon>
        <taxon>Insecta</taxon>
        <taxon>Pterygota</taxon>
        <taxon>Neoptera</taxon>
        <taxon>Endopterygota</taxon>
        <taxon>Hymenoptera</taxon>
        <taxon>Tenthredinoidea</taxon>
        <taxon>Diprionidae</taxon>
        <taxon>Diprioninae</taxon>
        <taxon>Neodiprion</taxon>
    </lineage>
</organism>
<evidence type="ECO:0000256" key="1">
    <source>
        <dbReference type="SAM" id="MobiDB-lite"/>
    </source>
</evidence>
<sequence>MSAIWYSPLCLVLIYVGSALGTFQFPYPQFHAPLSLTPHLIYSSPVGGNVDFAGYSYFTKDFAGGQTEVVFVTGPESDVKMNNEVSAMRDQLSSMPFIKAPASNLGNTEDDKKVKVAEMNKETTTAVPLVPVDTIETSTPVPKDDALSPAMNPTEGTKQDQPDEVFIPEKGVGFQAPYPILRLRGFNSYYPQLSSGFSSYGPSNYFGSQYEPFYNQYSSYQGLYNPLYPTFEEYYNPLFPSLHHNPIFTPSVNNYISGESEESMPEDLKEIQDMIPLKVGQSSGTGEKVESTSEQSATSDVISGTTEEDSSKDSVTVTDQAMSAKLSELPTSTEQLTEKSAESSTESTTISAETSSPSSSTATESVEPTTPAVVSDSMAVA</sequence>
<feature type="chain" id="PRO_5027042983" evidence="2">
    <location>
        <begin position="20"/>
        <end position="381"/>
    </location>
</feature>
<feature type="compositionally biased region" description="Low complexity" evidence="1">
    <location>
        <begin position="342"/>
        <end position="372"/>
    </location>
</feature>
<dbReference type="KEGG" id="nlo:107217266"/>
<reference evidence="4" key="1">
    <citation type="submission" date="2025-08" db="UniProtKB">
        <authorList>
            <consortium name="RefSeq"/>
        </authorList>
    </citation>
    <scope>IDENTIFICATION</scope>
    <source>
        <tissue evidence="4">Thorax and Abdomen</tissue>
    </source>
</reference>
<accession>A0A6J0B7N0</accession>
<dbReference type="Proteomes" id="UP000829291">
    <property type="component" value="Chromosome 5"/>
</dbReference>
<name>A0A6J0B7N0_NEOLC</name>
<keyword evidence="2" id="KW-0732">Signal</keyword>
<feature type="region of interest" description="Disordered" evidence="1">
    <location>
        <begin position="279"/>
        <end position="381"/>
    </location>
</feature>
<gene>
    <name evidence="4" type="primary">LOC107217266</name>
</gene>
<dbReference type="GeneID" id="107217266"/>
<feature type="region of interest" description="Disordered" evidence="1">
    <location>
        <begin position="135"/>
        <end position="162"/>
    </location>
</feature>
<feature type="signal peptide" evidence="2">
    <location>
        <begin position="1"/>
        <end position="19"/>
    </location>
</feature>
<protein>
    <submittedName>
        <fullName evidence="4">Uncharacterized protein LOC107217266</fullName>
    </submittedName>
</protein>
<evidence type="ECO:0000313" key="3">
    <source>
        <dbReference type="Proteomes" id="UP000829291"/>
    </source>
</evidence>
<dbReference type="AlphaFoldDB" id="A0A6J0B7N0"/>
<proteinExistence type="predicted"/>
<keyword evidence="3" id="KW-1185">Reference proteome</keyword>
<dbReference type="OrthoDB" id="7686122at2759"/>
<dbReference type="RefSeq" id="XP_015510202.1">
    <property type="nucleotide sequence ID" value="XM_015654716.2"/>
</dbReference>
<evidence type="ECO:0000313" key="4">
    <source>
        <dbReference type="RefSeq" id="XP_015510202.1"/>
    </source>
</evidence>
<feature type="compositionally biased region" description="Polar residues" evidence="1">
    <location>
        <begin position="292"/>
        <end position="305"/>
    </location>
</feature>
<dbReference type="InParanoid" id="A0A6J0B7N0"/>
<evidence type="ECO:0000256" key="2">
    <source>
        <dbReference type="SAM" id="SignalP"/>
    </source>
</evidence>